<keyword evidence="3" id="KW-1185">Reference proteome</keyword>
<evidence type="ECO:0000313" key="2">
    <source>
        <dbReference type="EMBL" id="MBS3649437.1"/>
    </source>
</evidence>
<feature type="region of interest" description="Disordered" evidence="1">
    <location>
        <begin position="55"/>
        <end position="76"/>
    </location>
</feature>
<sequence>MREQVQMLGNIPASSAWRLVYGPHYQLPSAHGLAGLRSGRAYLRDFDNGSLTVLHPNARAAQRHEKSLARKKSERD</sequence>
<comment type="caution">
    <text evidence="2">The sequence shown here is derived from an EMBL/GenBank/DDBJ whole genome shotgun (WGS) entry which is preliminary data.</text>
</comment>
<reference evidence="2" key="1">
    <citation type="submission" date="2021-04" db="EMBL/GenBank/DDBJ databases">
        <title>Pseudaminobacter soli sp. nov., isolated from paddy soil contaminated by heavy metals.</title>
        <authorList>
            <person name="Zhang K."/>
        </authorList>
    </citation>
    <scope>NUCLEOTIDE SEQUENCE</scope>
    <source>
        <strain evidence="2">19-2017</strain>
    </source>
</reference>
<dbReference type="Proteomes" id="UP000680348">
    <property type="component" value="Unassembled WGS sequence"/>
</dbReference>
<feature type="compositionally biased region" description="Basic and acidic residues" evidence="1">
    <location>
        <begin position="62"/>
        <end position="76"/>
    </location>
</feature>
<proteinExistence type="predicted"/>
<dbReference type="EMBL" id="JAGWCR010000006">
    <property type="protein sequence ID" value="MBS3649437.1"/>
    <property type="molecule type" value="Genomic_DNA"/>
</dbReference>
<name>A0A942E6P2_9HYPH</name>
<organism evidence="2 3">
    <name type="scientific">Pseudaminobacter soli</name>
    <name type="common">ex Zhang et al. 2022</name>
    <dbReference type="NCBI Taxonomy" id="2831468"/>
    <lineage>
        <taxon>Bacteria</taxon>
        <taxon>Pseudomonadati</taxon>
        <taxon>Pseudomonadota</taxon>
        <taxon>Alphaproteobacteria</taxon>
        <taxon>Hyphomicrobiales</taxon>
        <taxon>Phyllobacteriaceae</taxon>
        <taxon>Pseudaminobacter</taxon>
    </lineage>
</organism>
<protein>
    <submittedName>
        <fullName evidence="2">Uncharacterized protein</fullName>
    </submittedName>
</protein>
<evidence type="ECO:0000313" key="3">
    <source>
        <dbReference type="Proteomes" id="UP000680348"/>
    </source>
</evidence>
<evidence type="ECO:0000256" key="1">
    <source>
        <dbReference type="SAM" id="MobiDB-lite"/>
    </source>
</evidence>
<gene>
    <name evidence="2" type="ORF">KEU06_12545</name>
</gene>
<accession>A0A942E6P2</accession>
<dbReference type="AlphaFoldDB" id="A0A942E6P2"/>
<dbReference type="RefSeq" id="WP_188255003.1">
    <property type="nucleotide sequence ID" value="NZ_JABVCF010000006.1"/>
</dbReference>